<protein>
    <recommendedName>
        <fullName evidence="4">Peptidase S1 domain-containing protein</fullName>
    </recommendedName>
</protein>
<sequence length="514" mass="53263">MTRRPAVCSGDGARLLVRVVFCDSKAAIDEVFFFEELKQMQSIHKSWFYGTLMVGLLGAGFGCGDAELSQPDGVQTLARAQQEIQGGEYHTAKGASVGFGIQTSRGMSICSGTLIAPNLVLTARHCVAQVSGAYVICGQSEFGPVYGPEKLFISTSPNLTTQQAGFRAAEKIFVPEDGADMCGYDIALVQLKQNISAADATPAEPRLDIPVERQEGYTAIGYGHIGDGSGSGVRRSLDARKALCSGADCNLYRYGAATSSEWIGDDGVCQGDSGGGAFDSQGRVLGALSRGGEGCSDSVYSGVTEWSAWIRGHAMEAAAAGGYDVPEWVDSDGDGFHNDEDNCPDVANPDQLDGDEDGIGDACDDDFDNDGILNEVDNCPDVANPDQSDIDGDGVGDACDDDIDGDEILNAEDNCPAVANPDQKDTDGDGVGDACDDDIDGDGVPNAEDNCPAVSNADQADEDGNGIGNACDDGYDAGGCSVSGGASPVSGLFHGFGLLALLGLGRIKRRANKG</sequence>
<dbReference type="Proteomes" id="UP000249799">
    <property type="component" value="Chromosome"/>
</dbReference>
<keyword evidence="2" id="KW-0106">Calcium</keyword>
<dbReference type="Pfam" id="PF00089">
    <property type="entry name" value="Trypsin"/>
    <property type="match status" value="1"/>
</dbReference>
<evidence type="ECO:0000256" key="2">
    <source>
        <dbReference type="ARBA" id="ARBA00022837"/>
    </source>
</evidence>
<dbReference type="GO" id="GO:0004252">
    <property type="term" value="F:serine-type endopeptidase activity"/>
    <property type="evidence" value="ECO:0007669"/>
    <property type="project" value="InterPro"/>
</dbReference>
<dbReference type="OrthoDB" id="5290391at2"/>
<evidence type="ECO:0000259" key="4">
    <source>
        <dbReference type="PROSITE" id="PS50240"/>
    </source>
</evidence>
<accession>A0A2Z4FIS5</accession>
<dbReference type="PANTHER" id="PTHR10199:SF100">
    <property type="entry name" value="THROMBOSPONDIN, ISOFORM A"/>
    <property type="match status" value="1"/>
</dbReference>
<dbReference type="GO" id="GO:0007155">
    <property type="term" value="P:cell adhesion"/>
    <property type="evidence" value="ECO:0007669"/>
    <property type="project" value="InterPro"/>
</dbReference>
<dbReference type="Pfam" id="PF02412">
    <property type="entry name" value="TSP_3"/>
    <property type="match status" value="4"/>
</dbReference>
<feature type="region of interest" description="Disordered" evidence="3">
    <location>
        <begin position="413"/>
        <end position="465"/>
    </location>
</feature>
<dbReference type="InterPro" id="IPR017897">
    <property type="entry name" value="Thrombospondin_3_rpt"/>
</dbReference>
<keyword evidence="6" id="KW-1185">Reference proteome</keyword>
<name>A0A2Z4FIS5_9DELT</name>
<dbReference type="InterPro" id="IPR028974">
    <property type="entry name" value="TSP_type-3_rpt"/>
</dbReference>
<evidence type="ECO:0000313" key="5">
    <source>
        <dbReference type="EMBL" id="AWV88819.1"/>
    </source>
</evidence>
<dbReference type="SUPFAM" id="SSF103647">
    <property type="entry name" value="TSP type-3 repeat"/>
    <property type="match status" value="2"/>
</dbReference>
<reference evidence="5 6" key="1">
    <citation type="submission" date="2018-06" db="EMBL/GenBank/DDBJ databases">
        <title>Lujinxingia sediminis gen. nov. sp. nov., a new facultative anaerobic member of the class Deltaproteobacteria, and proposal of Lujinxingaceae fam. nov.</title>
        <authorList>
            <person name="Guo L.-Y."/>
            <person name="Li C.-M."/>
            <person name="Wang S."/>
            <person name="Du Z.-J."/>
        </authorList>
    </citation>
    <scope>NUCLEOTIDE SEQUENCE [LARGE SCALE GENOMIC DNA]</scope>
    <source>
        <strain evidence="5 6">FA350</strain>
    </source>
</reference>
<dbReference type="PROSITE" id="PS51234">
    <property type="entry name" value="TSP3"/>
    <property type="match status" value="3"/>
</dbReference>
<keyword evidence="1" id="KW-0732">Signal</keyword>
<dbReference type="GO" id="GO:0005509">
    <property type="term" value="F:calcium ion binding"/>
    <property type="evidence" value="ECO:0007669"/>
    <property type="project" value="InterPro"/>
</dbReference>
<feature type="domain" description="Peptidase S1" evidence="4">
    <location>
        <begin position="84"/>
        <end position="315"/>
    </location>
</feature>
<dbReference type="Gene3D" id="4.10.1080.10">
    <property type="entry name" value="TSP type-3 repeat"/>
    <property type="match status" value="1"/>
</dbReference>
<dbReference type="InterPro" id="IPR009003">
    <property type="entry name" value="Peptidase_S1_PA"/>
</dbReference>
<dbReference type="AlphaFoldDB" id="A0A2Z4FIS5"/>
<feature type="compositionally biased region" description="Acidic residues" evidence="3">
    <location>
        <begin position="428"/>
        <end position="441"/>
    </location>
</feature>
<dbReference type="SMART" id="SM00020">
    <property type="entry name" value="Tryp_SPc"/>
    <property type="match status" value="1"/>
</dbReference>
<evidence type="ECO:0000256" key="3">
    <source>
        <dbReference type="SAM" id="MobiDB-lite"/>
    </source>
</evidence>
<evidence type="ECO:0000256" key="1">
    <source>
        <dbReference type="ARBA" id="ARBA00022729"/>
    </source>
</evidence>
<dbReference type="SUPFAM" id="SSF50494">
    <property type="entry name" value="Trypsin-like serine proteases"/>
    <property type="match status" value="1"/>
</dbReference>
<dbReference type="InterPro" id="IPR043504">
    <property type="entry name" value="Peptidase_S1_PA_chymotrypsin"/>
</dbReference>
<organism evidence="5 6">
    <name type="scientific">Bradymonas sediminis</name>
    <dbReference type="NCBI Taxonomy" id="1548548"/>
    <lineage>
        <taxon>Bacteria</taxon>
        <taxon>Deltaproteobacteria</taxon>
        <taxon>Bradymonadales</taxon>
        <taxon>Bradymonadaceae</taxon>
        <taxon>Bradymonas</taxon>
    </lineage>
</organism>
<proteinExistence type="predicted"/>
<dbReference type="GO" id="GO:0006508">
    <property type="term" value="P:proteolysis"/>
    <property type="evidence" value="ECO:0007669"/>
    <property type="project" value="InterPro"/>
</dbReference>
<dbReference type="FunFam" id="4.10.1080.10:FF:000001">
    <property type="entry name" value="Thrombospondin 3"/>
    <property type="match status" value="1"/>
</dbReference>
<dbReference type="InterPro" id="IPR001254">
    <property type="entry name" value="Trypsin_dom"/>
</dbReference>
<dbReference type="PRINTS" id="PR00722">
    <property type="entry name" value="CHYMOTRYPSIN"/>
</dbReference>
<dbReference type="InterPro" id="IPR003367">
    <property type="entry name" value="Thrombospondin_3-like_rpt"/>
</dbReference>
<dbReference type="InterPro" id="IPR001314">
    <property type="entry name" value="Peptidase_S1A"/>
</dbReference>
<evidence type="ECO:0000313" key="6">
    <source>
        <dbReference type="Proteomes" id="UP000249799"/>
    </source>
</evidence>
<dbReference type="PROSITE" id="PS50240">
    <property type="entry name" value="TRYPSIN_DOM"/>
    <property type="match status" value="1"/>
</dbReference>
<dbReference type="Gene3D" id="2.40.10.10">
    <property type="entry name" value="Trypsin-like serine proteases"/>
    <property type="match status" value="2"/>
</dbReference>
<dbReference type="EMBL" id="CP030032">
    <property type="protein sequence ID" value="AWV88819.1"/>
    <property type="molecule type" value="Genomic_DNA"/>
</dbReference>
<gene>
    <name evidence="5" type="ORF">DN745_05490</name>
</gene>
<dbReference type="KEGG" id="bsed:DN745_05490"/>
<dbReference type="PANTHER" id="PTHR10199">
    <property type="entry name" value="THROMBOSPONDIN"/>
    <property type="match status" value="1"/>
</dbReference>